<keyword evidence="5" id="KW-1185">Reference proteome</keyword>
<dbReference type="Pfam" id="PF02518">
    <property type="entry name" value="HATPase_c"/>
    <property type="match status" value="1"/>
</dbReference>
<keyword evidence="4" id="KW-0808">Transferase</keyword>
<dbReference type="PRINTS" id="PR00344">
    <property type="entry name" value="BCTRLSENSOR"/>
</dbReference>
<proteinExistence type="predicted"/>
<dbReference type="SUPFAM" id="SSF55874">
    <property type="entry name" value="ATPase domain of HSP90 chaperone/DNA topoisomerase II/histidine kinase"/>
    <property type="match status" value="1"/>
</dbReference>
<reference evidence="4" key="1">
    <citation type="journal article" date="2021" name="Microb. Physiol.">
        <title>Proteogenomic Insights into the Physiology of Marine, Sulfate-Reducing, Filamentous Desulfonema limicola and Desulfonema magnum.</title>
        <authorList>
            <person name="Schnaars V."/>
            <person name="Wohlbrand L."/>
            <person name="Scheve S."/>
            <person name="Hinrichs C."/>
            <person name="Reinhardt R."/>
            <person name="Rabus R."/>
        </authorList>
    </citation>
    <scope>NUCLEOTIDE SEQUENCE</scope>
    <source>
        <strain evidence="4">4be13</strain>
    </source>
</reference>
<gene>
    <name evidence="4" type="ORF">dnm_049150</name>
</gene>
<dbReference type="Proteomes" id="UP000663722">
    <property type="component" value="Chromosome"/>
</dbReference>
<dbReference type="Gene3D" id="3.30.565.10">
    <property type="entry name" value="Histidine kinase-like ATPase, C-terminal domain"/>
    <property type="match status" value="1"/>
</dbReference>
<evidence type="ECO:0000256" key="2">
    <source>
        <dbReference type="ARBA" id="ARBA00012438"/>
    </source>
</evidence>
<dbReference type="RefSeq" id="WP_207683435.1">
    <property type="nucleotide sequence ID" value="NZ_CP061800.1"/>
</dbReference>
<dbReference type="InterPro" id="IPR004358">
    <property type="entry name" value="Sig_transdc_His_kin-like_C"/>
</dbReference>
<dbReference type="GO" id="GO:0004673">
    <property type="term" value="F:protein histidine kinase activity"/>
    <property type="evidence" value="ECO:0007669"/>
    <property type="project" value="UniProtKB-EC"/>
</dbReference>
<evidence type="ECO:0000259" key="3">
    <source>
        <dbReference type="Pfam" id="PF02518"/>
    </source>
</evidence>
<dbReference type="InterPro" id="IPR003594">
    <property type="entry name" value="HATPase_dom"/>
</dbReference>
<comment type="catalytic activity">
    <reaction evidence="1">
        <text>ATP + protein L-histidine = ADP + protein N-phospho-L-histidine.</text>
        <dbReference type="EC" id="2.7.13.3"/>
    </reaction>
</comment>
<dbReference type="EMBL" id="CP061800">
    <property type="protein sequence ID" value="QTA88868.1"/>
    <property type="molecule type" value="Genomic_DNA"/>
</dbReference>
<dbReference type="AlphaFoldDB" id="A0A975BNQ1"/>
<dbReference type="KEGG" id="dmm:dnm_049150"/>
<protein>
    <recommendedName>
        <fullName evidence="2">histidine kinase</fullName>
        <ecNumber evidence="2">2.7.13.3</ecNumber>
    </recommendedName>
</protein>
<feature type="domain" description="Histidine kinase/HSP90-like ATPase" evidence="3">
    <location>
        <begin position="16"/>
        <end position="53"/>
    </location>
</feature>
<evidence type="ECO:0000313" key="4">
    <source>
        <dbReference type="EMBL" id="QTA88868.1"/>
    </source>
</evidence>
<evidence type="ECO:0000313" key="5">
    <source>
        <dbReference type="Proteomes" id="UP000663722"/>
    </source>
</evidence>
<dbReference type="InterPro" id="IPR036890">
    <property type="entry name" value="HATPase_C_sf"/>
</dbReference>
<evidence type="ECO:0000256" key="1">
    <source>
        <dbReference type="ARBA" id="ARBA00000085"/>
    </source>
</evidence>
<name>A0A975BNQ1_9BACT</name>
<keyword evidence="4" id="KW-0418">Kinase</keyword>
<accession>A0A975BNQ1</accession>
<organism evidence="4 5">
    <name type="scientific">Desulfonema magnum</name>
    <dbReference type="NCBI Taxonomy" id="45655"/>
    <lineage>
        <taxon>Bacteria</taxon>
        <taxon>Pseudomonadati</taxon>
        <taxon>Thermodesulfobacteriota</taxon>
        <taxon>Desulfobacteria</taxon>
        <taxon>Desulfobacterales</taxon>
        <taxon>Desulfococcaceae</taxon>
        <taxon>Desulfonema</taxon>
    </lineage>
</organism>
<sequence length="58" mass="6354">MNESELVNLINMLNINGLGLGLSVAKHVTEFYNGYIRIESRVGEGTDVFITLPGMSEP</sequence>
<dbReference type="EC" id="2.7.13.3" evidence="2"/>